<keyword evidence="2" id="KW-1185">Reference proteome</keyword>
<dbReference type="OrthoDB" id="5324711at2"/>
<protein>
    <submittedName>
        <fullName evidence="1">Uncharacterized protein</fullName>
    </submittedName>
</protein>
<organism evidence="1 2">
    <name type="scientific">Helicobacter cholecystus</name>
    <dbReference type="NCBI Taxonomy" id="45498"/>
    <lineage>
        <taxon>Bacteria</taxon>
        <taxon>Pseudomonadati</taxon>
        <taxon>Campylobacterota</taxon>
        <taxon>Epsilonproteobacteria</taxon>
        <taxon>Campylobacterales</taxon>
        <taxon>Helicobacteraceae</taxon>
        <taxon>Helicobacter</taxon>
    </lineage>
</organism>
<gene>
    <name evidence="1" type="ORF">CQA62_06320</name>
</gene>
<sequence length="190" mass="22774">MAKEKFVTKILLNNGFTQEELKGMDQKQRNEIYTRGMKKFIENFSYKPKEVVVQKASNPFVSLQRPEEIYNISVDFFRYLSMDDAVILLHKKFRFIPIDKIQKIIKLLMYVFQESILGEIEEKISSLPENERRSIMDIYEHQKENIAHLIAINEKLDQEKFRQKFEDVLEIKMLVQKYKDGLKNEEDENE</sequence>
<reference evidence="1 2" key="1">
    <citation type="submission" date="2018-04" db="EMBL/GenBank/DDBJ databases">
        <title>Novel Campyloabacter and Helicobacter Species and Strains.</title>
        <authorList>
            <person name="Mannion A.J."/>
            <person name="Shen Z."/>
            <person name="Fox J.G."/>
        </authorList>
    </citation>
    <scope>NUCLEOTIDE SEQUENCE [LARGE SCALE GENOMIC DNA]</scope>
    <source>
        <strain evidence="1 2">ATCC 700242</strain>
    </source>
</reference>
<evidence type="ECO:0000313" key="1">
    <source>
        <dbReference type="EMBL" id="RDU68183.1"/>
    </source>
</evidence>
<name>A0A3D8IT29_9HELI</name>
<dbReference type="EMBL" id="NXLU01000010">
    <property type="protein sequence ID" value="RDU68183.1"/>
    <property type="molecule type" value="Genomic_DNA"/>
</dbReference>
<dbReference type="AlphaFoldDB" id="A0A3D8IT29"/>
<dbReference type="Proteomes" id="UP000257067">
    <property type="component" value="Unassembled WGS sequence"/>
</dbReference>
<evidence type="ECO:0000313" key="2">
    <source>
        <dbReference type="Proteomes" id="UP000257067"/>
    </source>
</evidence>
<comment type="caution">
    <text evidence="1">The sequence shown here is derived from an EMBL/GenBank/DDBJ whole genome shotgun (WGS) entry which is preliminary data.</text>
</comment>
<dbReference type="RefSeq" id="WP_104725009.1">
    <property type="nucleotide sequence ID" value="NZ_FZNE01000011.1"/>
</dbReference>
<accession>A0A3D8IT29</accession>
<proteinExistence type="predicted"/>